<protein>
    <recommendedName>
        <fullName evidence="2">tRNA (guanine(46)-N(7))-methyltransferase</fullName>
        <ecNumber evidence="2">2.1.1.33</ecNumber>
    </recommendedName>
</protein>
<dbReference type="SUPFAM" id="SSF53335">
    <property type="entry name" value="S-adenosyl-L-methionine-dependent methyltransferases"/>
    <property type="match status" value="1"/>
</dbReference>
<dbReference type="EC" id="2.1.1.33" evidence="2"/>
<gene>
    <name evidence="9" type="ORF">PAUS00366_LOCUS412</name>
</gene>
<accession>A0A7S4EEJ2</accession>
<feature type="chain" id="PRO_5031426505" description="tRNA (guanine(46)-N(7))-methyltransferase" evidence="8">
    <location>
        <begin position="21"/>
        <end position="670"/>
    </location>
</feature>
<evidence type="ECO:0000256" key="1">
    <source>
        <dbReference type="ARBA" id="ARBA00000142"/>
    </source>
</evidence>
<feature type="signal peptide" evidence="8">
    <location>
        <begin position="1"/>
        <end position="20"/>
    </location>
</feature>
<dbReference type="AlphaFoldDB" id="A0A7S4EEJ2"/>
<comment type="catalytic activity">
    <reaction evidence="1">
        <text>guanosine(46) in tRNA + S-adenosyl-L-methionine = N(7)-methylguanosine(46) in tRNA + S-adenosyl-L-homocysteine</text>
        <dbReference type="Rhea" id="RHEA:42708"/>
        <dbReference type="Rhea" id="RHEA-COMP:10188"/>
        <dbReference type="Rhea" id="RHEA-COMP:10189"/>
        <dbReference type="ChEBI" id="CHEBI:57856"/>
        <dbReference type="ChEBI" id="CHEBI:59789"/>
        <dbReference type="ChEBI" id="CHEBI:74269"/>
        <dbReference type="ChEBI" id="CHEBI:74480"/>
        <dbReference type="EC" id="2.1.1.33"/>
    </reaction>
</comment>
<feature type="coiled-coil region" evidence="7">
    <location>
        <begin position="196"/>
        <end position="223"/>
    </location>
</feature>
<dbReference type="InterPro" id="IPR003358">
    <property type="entry name" value="tRNA_(Gua-N-7)_MeTrfase_Trmb"/>
</dbReference>
<proteinExistence type="predicted"/>
<dbReference type="GO" id="GO:0008176">
    <property type="term" value="F:tRNA (guanine(46)-N7)-methyltransferase activity"/>
    <property type="evidence" value="ECO:0007669"/>
    <property type="project" value="UniProtKB-EC"/>
</dbReference>
<keyword evidence="5" id="KW-0949">S-adenosyl-L-methionine</keyword>
<keyword evidence="3" id="KW-0489">Methyltransferase</keyword>
<evidence type="ECO:0000256" key="2">
    <source>
        <dbReference type="ARBA" id="ARBA00011977"/>
    </source>
</evidence>
<dbReference type="EMBL" id="HBIX01000520">
    <property type="protein sequence ID" value="CAE0707692.1"/>
    <property type="molecule type" value="Transcribed_RNA"/>
</dbReference>
<dbReference type="PANTHER" id="PTHR23417">
    <property type="entry name" value="3-DEOXY-D-MANNO-OCTULOSONIC-ACID TRANSFERASE/TRNA GUANINE-N 7 - -METHYLTRANSFERASE"/>
    <property type="match status" value="1"/>
</dbReference>
<name>A0A7S4EEJ2_9STRA</name>
<keyword evidence="7" id="KW-0175">Coiled coil</keyword>
<organism evidence="9">
    <name type="scientific">Pseudo-nitzschia australis</name>
    <dbReference type="NCBI Taxonomy" id="44445"/>
    <lineage>
        <taxon>Eukaryota</taxon>
        <taxon>Sar</taxon>
        <taxon>Stramenopiles</taxon>
        <taxon>Ochrophyta</taxon>
        <taxon>Bacillariophyta</taxon>
        <taxon>Bacillariophyceae</taxon>
        <taxon>Bacillariophycidae</taxon>
        <taxon>Bacillariales</taxon>
        <taxon>Bacillariaceae</taxon>
        <taxon>Pseudo-nitzschia</taxon>
    </lineage>
</organism>
<evidence type="ECO:0000313" key="9">
    <source>
        <dbReference type="EMBL" id="CAE0707692.1"/>
    </source>
</evidence>
<reference evidence="9" key="1">
    <citation type="submission" date="2021-01" db="EMBL/GenBank/DDBJ databases">
        <authorList>
            <person name="Corre E."/>
            <person name="Pelletier E."/>
            <person name="Niang G."/>
            <person name="Scheremetjew M."/>
            <person name="Finn R."/>
            <person name="Kale V."/>
            <person name="Holt S."/>
            <person name="Cochrane G."/>
            <person name="Meng A."/>
            <person name="Brown T."/>
            <person name="Cohen L."/>
        </authorList>
    </citation>
    <scope>NUCLEOTIDE SEQUENCE</scope>
    <source>
        <strain evidence="9">10249 10 AB</strain>
    </source>
</reference>
<keyword evidence="4" id="KW-0808">Transferase</keyword>
<evidence type="ECO:0000256" key="4">
    <source>
        <dbReference type="ARBA" id="ARBA00022679"/>
    </source>
</evidence>
<evidence type="ECO:0000256" key="8">
    <source>
        <dbReference type="SAM" id="SignalP"/>
    </source>
</evidence>
<dbReference type="InterPro" id="IPR029063">
    <property type="entry name" value="SAM-dependent_MTases_sf"/>
</dbReference>
<evidence type="ECO:0000256" key="5">
    <source>
        <dbReference type="ARBA" id="ARBA00022691"/>
    </source>
</evidence>
<dbReference type="PANTHER" id="PTHR23417:SF21">
    <property type="entry name" value="TRNA (GUANINE-N(7)-)-METHYLTRANSFERASE"/>
    <property type="match status" value="1"/>
</dbReference>
<keyword evidence="8" id="KW-0732">Signal</keyword>
<evidence type="ECO:0000256" key="7">
    <source>
        <dbReference type="SAM" id="Coils"/>
    </source>
</evidence>
<dbReference type="Gene3D" id="3.40.50.150">
    <property type="entry name" value="Vaccinia Virus protein VP39"/>
    <property type="match status" value="1"/>
</dbReference>
<evidence type="ECO:0000256" key="6">
    <source>
        <dbReference type="ARBA" id="ARBA00022694"/>
    </source>
</evidence>
<sequence length="670" mass="75701">MNRIVATLYFVKSAAWSVEALTLTLWQGSIASTQRTNSIIANHKLYNAHHSGQKWLTTSSISKSSNVDYNDTLSTTIGCIDESVRRLLNKDDFEYIDSLVQERTQARWQGNYTGADDLKSVILNFSELPDQYEIFLQDIPRKSGGGSRWSLVPTIQTYDEEFLSGTKILQLAHAAMGLAVDDNQQTQTQQRQQYRKKSLEALVDQTKSRLEILLEETRTMEKNNAALDFEVSTKQTMVRNELGGRTAADAALWFALAGSKDIDLFHGLADIASWELNRFGQRPSCRSKNIYQILERFAAAGLTRHDKLEQVAHMCLLEKQQQEEHEMPKVNSDGFGNGDVSKPSYLNLHSDRSLLLIWKFATKQKKQQSFLRSAKKNWEEYRESGIHNATNYEIEKISSTVNKGIVRPQNERIVESSYNWDGMFKDTSRPLVVDVGCGMGVSLLGLASTADEYPSEKESARLLLGENMKWSDCNFVGVDLGALGIEYGRGVAHRWNLEGKNQFVIDSAEDFCQHLPSYPGEIRCCMIQFPTPFRLQNKDGGNSQLPASKLDGFMVTENLLETIHSNLNPKRGKLLLQSNCEDVAVWMRNLACRKVGFTAIDDDNDDQTQALIPQRIPQRTQEWIAMNGERAEGLGWFHRNILHRKGATETEATCAINGTPIHRCLLKVDK</sequence>
<evidence type="ECO:0000256" key="3">
    <source>
        <dbReference type="ARBA" id="ARBA00022603"/>
    </source>
</evidence>
<keyword evidence="6" id="KW-0819">tRNA processing</keyword>
<dbReference type="GO" id="GO:0043527">
    <property type="term" value="C:tRNA methyltransferase complex"/>
    <property type="evidence" value="ECO:0007669"/>
    <property type="project" value="TreeGrafter"/>
</dbReference>